<dbReference type="EMBL" id="FMUB01000002">
    <property type="protein sequence ID" value="SCX06396.1"/>
    <property type="molecule type" value="Genomic_DNA"/>
</dbReference>
<dbReference type="GO" id="GO:0016829">
    <property type="term" value="F:lyase activity"/>
    <property type="evidence" value="ECO:0007669"/>
    <property type="project" value="UniProtKB-KW"/>
</dbReference>
<dbReference type="SMART" id="SM01119">
    <property type="entry name" value="D-ser_dehydrat"/>
    <property type="match status" value="1"/>
</dbReference>
<sequence length="402" mass="42545">MNPPTHAAVAALYEQRLDWRFKGIPVAWQDATAAQVLAAAPQLFDAGPTGPVCVLREPALRHNLATMAAWCADRGVTLAPHGKTHMSAQLYARQAAAGACAVTVATIGQARVYRAFGVPAIVLANELVDAPGLSWLAAELDADPDFSAVCWVDSVRGVQLMTSALTGADRRVDVCVEVGMAGGRTGCRSPAEVDEVARAAAASPRLRLVGVAGYEAARTGVRNDGATAQVRSYLAEMRATVTRLSGLFETDEVILTAGGSTYPDVVADELAGAAARVILRSGCYLTHDDGLYAAASPLPLHPALQVWAPVVSRPEPELALVMMGRRDISFDAGLPVPLHLPGARVTALNDQHAYLASAGHRVEVGDWLGFGVSHPCTTFDKWQLIPVLDDADRVVDLVRTFF</sequence>
<dbReference type="InterPro" id="IPR029066">
    <property type="entry name" value="PLP-binding_barrel"/>
</dbReference>
<dbReference type="PANTHER" id="PTHR28004">
    <property type="entry name" value="ZGC:162816-RELATED"/>
    <property type="match status" value="1"/>
</dbReference>
<dbReference type="STRING" id="1502745.SAMN02799620_00863"/>
<organism evidence="4 5">
    <name type="scientific">Mycolicibacterium fluoranthenivorans</name>
    <dbReference type="NCBI Taxonomy" id="258505"/>
    <lineage>
        <taxon>Bacteria</taxon>
        <taxon>Bacillati</taxon>
        <taxon>Actinomycetota</taxon>
        <taxon>Actinomycetes</taxon>
        <taxon>Mycobacteriales</taxon>
        <taxon>Mycobacteriaceae</taxon>
        <taxon>Mycolicibacterium</taxon>
    </lineage>
</organism>
<accession>A0A1G4VHP5</accession>
<dbReference type="InterPro" id="IPR051466">
    <property type="entry name" value="D-amino_acid_metab_enzyme"/>
</dbReference>
<evidence type="ECO:0000313" key="5">
    <source>
        <dbReference type="Proteomes" id="UP000199707"/>
    </source>
</evidence>
<reference evidence="5" key="1">
    <citation type="submission" date="2016-10" db="EMBL/GenBank/DDBJ databases">
        <authorList>
            <person name="Varghese N."/>
            <person name="Submissions S."/>
        </authorList>
    </citation>
    <scope>NUCLEOTIDE SEQUENCE [LARGE SCALE GENOMIC DNA]</scope>
    <source>
        <strain evidence="5">UNC267MFSha1.1M11</strain>
    </source>
</reference>
<keyword evidence="2" id="KW-0456">Lyase</keyword>
<evidence type="ECO:0000256" key="1">
    <source>
        <dbReference type="ARBA" id="ARBA00005323"/>
    </source>
</evidence>
<dbReference type="Pfam" id="PF01168">
    <property type="entry name" value="Ala_racemase_N"/>
    <property type="match status" value="1"/>
</dbReference>
<evidence type="ECO:0000313" key="4">
    <source>
        <dbReference type="EMBL" id="SCX06396.1"/>
    </source>
</evidence>
<feature type="domain" description="D-serine dehydratase-like" evidence="3">
    <location>
        <begin position="303"/>
        <end position="389"/>
    </location>
</feature>
<protein>
    <submittedName>
        <fullName evidence="4">D-serine deaminase, pyridoxal phosphate-dependent</fullName>
    </submittedName>
</protein>
<dbReference type="AlphaFoldDB" id="A0A1G4VHP5"/>
<dbReference type="RefSeq" id="WP_090354133.1">
    <property type="nucleotide sequence ID" value="NZ_FMUB01000002.1"/>
</dbReference>
<dbReference type="InterPro" id="IPR042208">
    <property type="entry name" value="D-ser_dehydrat-like_sf"/>
</dbReference>
<dbReference type="Pfam" id="PF14031">
    <property type="entry name" value="D-ser_dehydrat"/>
    <property type="match status" value="1"/>
</dbReference>
<comment type="similarity">
    <text evidence="1">Belongs to the DSD1 family.</text>
</comment>
<dbReference type="Gene3D" id="2.40.37.20">
    <property type="entry name" value="D-serine dehydratase-like domain"/>
    <property type="match status" value="1"/>
</dbReference>
<proteinExistence type="inferred from homology"/>
<dbReference type="Gene3D" id="3.20.20.10">
    <property type="entry name" value="Alanine racemase"/>
    <property type="match status" value="1"/>
</dbReference>
<gene>
    <name evidence="4" type="ORF">SAMN02799620_00863</name>
</gene>
<dbReference type="Proteomes" id="UP000199707">
    <property type="component" value="Unassembled WGS sequence"/>
</dbReference>
<evidence type="ECO:0000259" key="3">
    <source>
        <dbReference type="SMART" id="SM01119"/>
    </source>
</evidence>
<dbReference type="SUPFAM" id="SSF51419">
    <property type="entry name" value="PLP-binding barrel"/>
    <property type="match status" value="1"/>
</dbReference>
<dbReference type="InterPro" id="IPR026956">
    <property type="entry name" value="D-ser_dehydrat-like_dom"/>
</dbReference>
<dbReference type="InterPro" id="IPR001608">
    <property type="entry name" value="Ala_racemase_N"/>
</dbReference>
<evidence type="ECO:0000256" key="2">
    <source>
        <dbReference type="ARBA" id="ARBA00023239"/>
    </source>
</evidence>
<dbReference type="PANTHER" id="PTHR28004:SF8">
    <property type="entry name" value="D-SERINE DEAMINASE"/>
    <property type="match status" value="1"/>
</dbReference>
<name>A0A1G4VHP5_9MYCO</name>